<keyword evidence="2" id="KW-0547">Nucleotide-binding</keyword>
<organism evidence="5 6">
    <name type="scientific">Methanooceanicella nereidis</name>
    <dbReference type="NCBI Taxonomy" id="2052831"/>
    <lineage>
        <taxon>Archaea</taxon>
        <taxon>Methanobacteriati</taxon>
        <taxon>Methanobacteriota</taxon>
        <taxon>Stenosarchaea group</taxon>
        <taxon>Methanomicrobia</taxon>
        <taxon>Methanocellales</taxon>
        <taxon>Methanocellaceae</taxon>
        <taxon>Methanooceanicella</taxon>
    </lineage>
</organism>
<dbReference type="RefSeq" id="WP_230742838.1">
    <property type="nucleotide sequence ID" value="NZ_PGCK01000012.1"/>
</dbReference>
<evidence type="ECO:0000256" key="1">
    <source>
        <dbReference type="ARBA" id="ARBA00022598"/>
    </source>
</evidence>
<proteinExistence type="predicted"/>
<evidence type="ECO:0000259" key="4">
    <source>
        <dbReference type="Pfam" id="PF08245"/>
    </source>
</evidence>
<dbReference type="GO" id="GO:0005524">
    <property type="term" value="F:ATP binding"/>
    <property type="evidence" value="ECO:0007669"/>
    <property type="project" value="UniProtKB-KW"/>
</dbReference>
<accession>A0AAP2W738</accession>
<dbReference type="InterPro" id="IPR036565">
    <property type="entry name" value="Mur-like_cat_sf"/>
</dbReference>
<dbReference type="Proteomes" id="UP001320159">
    <property type="component" value="Unassembled WGS sequence"/>
</dbReference>
<gene>
    <name evidence="5" type="ORF">CUJ83_13320</name>
</gene>
<comment type="caution">
    <text evidence="5">The sequence shown here is derived from an EMBL/GenBank/DDBJ whole genome shotgun (WGS) entry which is preliminary data.</text>
</comment>
<dbReference type="GO" id="GO:0016881">
    <property type="term" value="F:acid-amino acid ligase activity"/>
    <property type="evidence" value="ECO:0007669"/>
    <property type="project" value="InterPro"/>
</dbReference>
<evidence type="ECO:0000256" key="3">
    <source>
        <dbReference type="ARBA" id="ARBA00022840"/>
    </source>
</evidence>
<sequence>MYLDGISRIGVLDINHGGILLAESLISLGFDAFAVDVYGTKKSAGSMVPVFDPEEVGDFDALASPVHMPPVSILKKAIDEKKPVFTHHMMAGMIINSTGRLNGIRSVEVTGTYGKTTTCTMLAGILKDAGEKVLLHTSRGLYYDGILIRQKLSITPANMIEALDTAKDAGLKPTICVFEVSLGGCGTADIGAITTLDRDYPIAGGSKRSGEAKMQMISNRKPGSDLIINSAIKIPVPNAITFGPGGDVSFTENGRIRYNIMSGEGPVSGEFFPAFNDGFDRDAYSEPLLCAAAAALKLGAGHENIKSMLAKFHGIEGRMKNSDLQGRILLDNSNSGLSFDGILKALESTKRYNAKKVLIIGEEAYNVCDGLDPEKAMNVIENAGVDGIVLVGDRLRALNGGKHMVSDDLSSGLAIALDITAPGDLIISCVKTWR</sequence>
<name>A0AAP2W738_9EURY</name>
<dbReference type="EMBL" id="PGCK01000012">
    <property type="protein sequence ID" value="MCD1295977.1"/>
    <property type="molecule type" value="Genomic_DNA"/>
</dbReference>
<dbReference type="Gene3D" id="3.40.1190.10">
    <property type="entry name" value="Mur-like, catalytic domain"/>
    <property type="match status" value="1"/>
</dbReference>
<dbReference type="PANTHER" id="PTHR43024:SF1">
    <property type="entry name" value="UDP-N-ACETYLMURAMOYL-TRIPEPTIDE--D-ALANYL-D-ALANINE LIGASE"/>
    <property type="match status" value="1"/>
</dbReference>
<evidence type="ECO:0000256" key="2">
    <source>
        <dbReference type="ARBA" id="ARBA00022741"/>
    </source>
</evidence>
<dbReference type="InterPro" id="IPR013221">
    <property type="entry name" value="Mur_ligase_cen"/>
</dbReference>
<dbReference type="AlphaFoldDB" id="A0AAP2W738"/>
<keyword evidence="6" id="KW-1185">Reference proteome</keyword>
<feature type="domain" description="Mur ligase central" evidence="4">
    <location>
        <begin position="109"/>
        <end position="198"/>
    </location>
</feature>
<keyword evidence="1" id="KW-0436">Ligase</keyword>
<dbReference type="SUPFAM" id="SSF53623">
    <property type="entry name" value="MurD-like peptide ligases, catalytic domain"/>
    <property type="match status" value="1"/>
</dbReference>
<dbReference type="NCBIfam" id="NF033197">
    <property type="entry name" value="F430_CfbE"/>
    <property type="match status" value="1"/>
</dbReference>
<dbReference type="PANTHER" id="PTHR43024">
    <property type="entry name" value="UDP-N-ACETYLMURAMOYL-TRIPEPTIDE--D-ALANYL-D-ALANINE LIGASE"/>
    <property type="match status" value="1"/>
</dbReference>
<reference evidence="5 6" key="1">
    <citation type="submission" date="2017-11" db="EMBL/GenBank/DDBJ databases">
        <title>Isolation and Characterization of Family Methanocellaceae Species from Potential Methane Hydrate Area Offshore Southwestern Taiwan.</title>
        <authorList>
            <person name="Zhang W.-L."/>
            <person name="Chen W.-C."/>
            <person name="Lai M.-C."/>
            <person name="Chen S.-C."/>
        </authorList>
    </citation>
    <scope>NUCLEOTIDE SEQUENCE [LARGE SCALE GENOMIC DNA]</scope>
    <source>
        <strain evidence="5 6">CWC-04</strain>
    </source>
</reference>
<evidence type="ECO:0000313" key="6">
    <source>
        <dbReference type="Proteomes" id="UP001320159"/>
    </source>
</evidence>
<keyword evidence="3" id="KW-0067">ATP-binding</keyword>
<evidence type="ECO:0000313" key="5">
    <source>
        <dbReference type="EMBL" id="MCD1295977.1"/>
    </source>
</evidence>
<dbReference type="Pfam" id="PF08245">
    <property type="entry name" value="Mur_ligase_M"/>
    <property type="match status" value="1"/>
</dbReference>
<protein>
    <submittedName>
        <fullName evidence="5">Coenzyme F430 synthase</fullName>
    </submittedName>
</protein>
<dbReference type="InterPro" id="IPR051046">
    <property type="entry name" value="MurCDEF_CellWall_CoF430Synth"/>
</dbReference>